<feature type="compositionally biased region" description="Low complexity" evidence="7">
    <location>
        <begin position="371"/>
        <end position="388"/>
    </location>
</feature>
<evidence type="ECO:0000313" key="10">
    <source>
        <dbReference type="Proteomes" id="UP000792457"/>
    </source>
</evidence>
<feature type="compositionally biased region" description="Basic and acidic residues" evidence="7">
    <location>
        <begin position="466"/>
        <end position="480"/>
    </location>
</feature>
<dbReference type="AlphaFoldDB" id="A0A8K0KA12"/>
<dbReference type="EMBL" id="KZ308379">
    <property type="protein sequence ID" value="KAG8228643.1"/>
    <property type="molecule type" value="Genomic_DNA"/>
</dbReference>
<feature type="region of interest" description="Disordered" evidence="7">
    <location>
        <begin position="64"/>
        <end position="111"/>
    </location>
</feature>
<dbReference type="PANTHER" id="PTHR13044:SF14">
    <property type="entry name" value="CRYPTOCEPHAL, ISOFORM A"/>
    <property type="match status" value="1"/>
</dbReference>
<reference evidence="9" key="1">
    <citation type="submission" date="2013-04" db="EMBL/GenBank/DDBJ databases">
        <authorList>
            <person name="Qu J."/>
            <person name="Murali S.C."/>
            <person name="Bandaranaike D."/>
            <person name="Bellair M."/>
            <person name="Blankenburg K."/>
            <person name="Chao H."/>
            <person name="Dinh H."/>
            <person name="Doddapaneni H."/>
            <person name="Downs B."/>
            <person name="Dugan-Rocha S."/>
            <person name="Elkadiri S."/>
            <person name="Gnanaolivu R.D."/>
            <person name="Hernandez B."/>
            <person name="Javaid M."/>
            <person name="Jayaseelan J.C."/>
            <person name="Lee S."/>
            <person name="Li M."/>
            <person name="Ming W."/>
            <person name="Munidasa M."/>
            <person name="Muniz J."/>
            <person name="Nguyen L."/>
            <person name="Ongeri F."/>
            <person name="Osuji N."/>
            <person name="Pu L.-L."/>
            <person name="Puazo M."/>
            <person name="Qu C."/>
            <person name="Quiroz J."/>
            <person name="Raj R."/>
            <person name="Weissenberger G."/>
            <person name="Xin Y."/>
            <person name="Zou X."/>
            <person name="Han Y."/>
            <person name="Richards S."/>
            <person name="Worley K."/>
            <person name="Muzny D."/>
            <person name="Gibbs R."/>
        </authorList>
    </citation>
    <scope>NUCLEOTIDE SEQUENCE</scope>
    <source>
        <strain evidence="9">Sampled in the wild</strain>
    </source>
</reference>
<comment type="subcellular location">
    <subcellularLocation>
        <location evidence="1">Nucleus</location>
    </subcellularLocation>
</comment>
<organism evidence="9 10">
    <name type="scientific">Ladona fulva</name>
    <name type="common">Scarce chaser dragonfly</name>
    <name type="synonym">Libellula fulva</name>
    <dbReference type="NCBI Taxonomy" id="123851"/>
    <lineage>
        <taxon>Eukaryota</taxon>
        <taxon>Metazoa</taxon>
        <taxon>Ecdysozoa</taxon>
        <taxon>Arthropoda</taxon>
        <taxon>Hexapoda</taxon>
        <taxon>Insecta</taxon>
        <taxon>Pterygota</taxon>
        <taxon>Palaeoptera</taxon>
        <taxon>Odonata</taxon>
        <taxon>Epiprocta</taxon>
        <taxon>Anisoptera</taxon>
        <taxon>Libelluloidea</taxon>
        <taxon>Libellulidae</taxon>
        <taxon>Ladona</taxon>
    </lineage>
</organism>
<evidence type="ECO:0000256" key="4">
    <source>
        <dbReference type="ARBA" id="ARBA00023125"/>
    </source>
</evidence>
<dbReference type="SMART" id="SM00338">
    <property type="entry name" value="BRLZ"/>
    <property type="match status" value="1"/>
</dbReference>
<feature type="compositionally biased region" description="Polar residues" evidence="7">
    <location>
        <begin position="414"/>
        <end position="431"/>
    </location>
</feature>
<reference evidence="9" key="2">
    <citation type="submission" date="2017-10" db="EMBL/GenBank/DDBJ databases">
        <title>Ladona fulva Genome sequencing and assembly.</title>
        <authorList>
            <person name="Murali S."/>
            <person name="Richards S."/>
            <person name="Bandaranaike D."/>
            <person name="Bellair M."/>
            <person name="Blankenburg K."/>
            <person name="Chao H."/>
            <person name="Dinh H."/>
            <person name="Doddapaneni H."/>
            <person name="Dugan-Rocha S."/>
            <person name="Elkadiri S."/>
            <person name="Gnanaolivu R."/>
            <person name="Hernandez B."/>
            <person name="Skinner E."/>
            <person name="Javaid M."/>
            <person name="Lee S."/>
            <person name="Li M."/>
            <person name="Ming W."/>
            <person name="Munidasa M."/>
            <person name="Muniz J."/>
            <person name="Nguyen L."/>
            <person name="Hughes D."/>
            <person name="Osuji N."/>
            <person name="Pu L.-L."/>
            <person name="Puazo M."/>
            <person name="Qu C."/>
            <person name="Quiroz J."/>
            <person name="Raj R."/>
            <person name="Weissenberger G."/>
            <person name="Xin Y."/>
            <person name="Zou X."/>
            <person name="Han Y."/>
            <person name="Worley K."/>
            <person name="Muzny D."/>
            <person name="Gibbs R."/>
        </authorList>
    </citation>
    <scope>NUCLEOTIDE SEQUENCE</scope>
    <source>
        <strain evidence="9">Sampled in the wild</strain>
    </source>
</reference>
<dbReference type="SUPFAM" id="SSF57959">
    <property type="entry name" value="Leucine zipper domain"/>
    <property type="match status" value="1"/>
</dbReference>
<dbReference type="PROSITE" id="PS00036">
    <property type="entry name" value="BZIP_BASIC"/>
    <property type="match status" value="1"/>
</dbReference>
<sequence>MRQQDIRTRFFLRSYFGENGVLMEQSAHFSVPSLVHKMEAEMANFYPAQRWHIDPLEDNFADIGPPIISKISSTSPQENTSAHRLPDHQKSHSQPPKEGTSPTEISPSGREEVEMEKAFISEAWLSNPMLEEDDMSSLETVKPTSVNEDTTSPEKEAKLEFDPNGIDVILFEDLEMHDMELGLHQPVIYQQSLNKNYNQPNEWDGTGDNTQSLLREFESICDVYNGALTPPCSPTPSPTPPQSNHTIAQAPCSTYIPPPCETIDLDRELAMVDEILRDRAEALENASPRNDLIIPDKTSPPNVVEPVLLMIPEPTQSISPVNISKVEEVLNIIPKIKVEQVSTSLSPGRLQEVPAASPVSSYCFSPNSVASSLPESSRPDSPSSLSSEETSDSEWVPSRVAPKRQRVKPYSRSLVCSSSDTSEFSPQPSTSRGRRAPRRQLGVDDRKERKKEQNKNAATRYRMKKKAEAKEVESEERQLEDKNEMLCVKAAELAREVSYLKKLMRQMFKARGILSEN</sequence>
<dbReference type="Pfam" id="PF00170">
    <property type="entry name" value="bZIP_1"/>
    <property type="match status" value="1"/>
</dbReference>
<evidence type="ECO:0000256" key="7">
    <source>
        <dbReference type="SAM" id="MobiDB-lite"/>
    </source>
</evidence>
<evidence type="ECO:0000259" key="8">
    <source>
        <dbReference type="PROSITE" id="PS50217"/>
    </source>
</evidence>
<feature type="region of interest" description="Disordered" evidence="7">
    <location>
        <begin position="366"/>
        <end position="480"/>
    </location>
</feature>
<accession>A0A8K0KA12</accession>
<evidence type="ECO:0000256" key="5">
    <source>
        <dbReference type="ARBA" id="ARBA00023163"/>
    </source>
</evidence>
<dbReference type="Proteomes" id="UP000792457">
    <property type="component" value="Unassembled WGS sequence"/>
</dbReference>
<evidence type="ECO:0000256" key="2">
    <source>
        <dbReference type="ARBA" id="ARBA00007163"/>
    </source>
</evidence>
<dbReference type="GO" id="GO:0000977">
    <property type="term" value="F:RNA polymerase II transcription regulatory region sequence-specific DNA binding"/>
    <property type="evidence" value="ECO:0007669"/>
    <property type="project" value="TreeGrafter"/>
</dbReference>
<dbReference type="PANTHER" id="PTHR13044">
    <property type="entry name" value="ACTIVATING TRANSCRIPTION FACTOR ATF 4/5"/>
    <property type="match status" value="1"/>
</dbReference>
<keyword evidence="10" id="KW-1185">Reference proteome</keyword>
<evidence type="ECO:0000256" key="1">
    <source>
        <dbReference type="ARBA" id="ARBA00004123"/>
    </source>
</evidence>
<dbReference type="GO" id="GO:0005634">
    <property type="term" value="C:nucleus"/>
    <property type="evidence" value="ECO:0007669"/>
    <property type="project" value="UniProtKB-SubCell"/>
</dbReference>
<feature type="compositionally biased region" description="Low complexity" evidence="7">
    <location>
        <begin position="64"/>
        <end position="76"/>
    </location>
</feature>
<dbReference type="CDD" id="cd14692">
    <property type="entry name" value="bZIP_ATF4"/>
    <property type="match status" value="1"/>
</dbReference>
<protein>
    <recommendedName>
        <fullName evidence="8">BZIP domain-containing protein</fullName>
    </recommendedName>
</protein>
<dbReference type="PROSITE" id="PS50217">
    <property type="entry name" value="BZIP"/>
    <property type="match status" value="1"/>
</dbReference>
<proteinExistence type="inferred from homology"/>
<dbReference type="GO" id="GO:0001228">
    <property type="term" value="F:DNA-binding transcription activator activity, RNA polymerase II-specific"/>
    <property type="evidence" value="ECO:0007669"/>
    <property type="project" value="TreeGrafter"/>
</dbReference>
<feature type="compositionally biased region" description="Polar residues" evidence="7">
    <location>
        <begin position="137"/>
        <end position="150"/>
    </location>
</feature>
<gene>
    <name evidence="9" type="ORF">J437_LFUL008294</name>
</gene>
<feature type="domain" description="BZIP" evidence="8">
    <location>
        <begin position="444"/>
        <end position="507"/>
    </location>
</feature>
<evidence type="ECO:0000256" key="6">
    <source>
        <dbReference type="ARBA" id="ARBA00023242"/>
    </source>
</evidence>
<keyword evidence="5" id="KW-0804">Transcription</keyword>
<feature type="compositionally biased region" description="Basic and acidic residues" evidence="7">
    <location>
        <begin position="441"/>
        <end position="454"/>
    </location>
</feature>
<comment type="caution">
    <text evidence="9">The sequence shown here is derived from an EMBL/GenBank/DDBJ whole genome shotgun (WGS) entry which is preliminary data.</text>
</comment>
<dbReference type="InterPro" id="IPR004827">
    <property type="entry name" value="bZIP"/>
</dbReference>
<keyword evidence="4" id="KW-0238">DNA-binding</keyword>
<feature type="region of interest" description="Disordered" evidence="7">
    <location>
        <begin position="134"/>
        <end position="155"/>
    </location>
</feature>
<evidence type="ECO:0000256" key="3">
    <source>
        <dbReference type="ARBA" id="ARBA00023015"/>
    </source>
</evidence>
<dbReference type="InterPro" id="IPR046347">
    <property type="entry name" value="bZIP_sf"/>
</dbReference>
<comment type="similarity">
    <text evidence="2">Belongs to the bZIP family.</text>
</comment>
<dbReference type="Gene3D" id="1.20.5.170">
    <property type="match status" value="1"/>
</dbReference>
<keyword evidence="6" id="KW-0539">Nucleus</keyword>
<dbReference type="OrthoDB" id="5847285at2759"/>
<evidence type="ECO:0000313" key="9">
    <source>
        <dbReference type="EMBL" id="KAG8228643.1"/>
    </source>
</evidence>
<name>A0A8K0KA12_LADFU</name>
<keyword evidence="3" id="KW-0805">Transcription regulation</keyword>